<keyword evidence="2" id="KW-0472">Membrane</keyword>
<protein>
    <submittedName>
        <fullName evidence="6">Outer membrane receptor protein involved in Fe transport</fullName>
    </submittedName>
</protein>
<evidence type="ECO:0000259" key="5">
    <source>
        <dbReference type="Pfam" id="PF14905"/>
    </source>
</evidence>
<dbReference type="InterPro" id="IPR008969">
    <property type="entry name" value="CarboxyPept-like_regulatory"/>
</dbReference>
<keyword evidence="3" id="KW-0998">Cell outer membrane</keyword>
<name>A0ABX0UV29_9BACT</name>
<accession>A0ABX0UV29</accession>
<dbReference type="EMBL" id="JAASQJ010000004">
    <property type="protein sequence ID" value="NIJ54786.1"/>
    <property type="molecule type" value="Genomic_DNA"/>
</dbReference>
<evidence type="ECO:0000256" key="1">
    <source>
        <dbReference type="ARBA" id="ARBA00004442"/>
    </source>
</evidence>
<gene>
    <name evidence="6" type="ORF">FHS68_003973</name>
</gene>
<reference evidence="6 7" key="1">
    <citation type="submission" date="2020-03" db="EMBL/GenBank/DDBJ databases">
        <title>Genomic Encyclopedia of Type Strains, Phase IV (KMG-IV): sequencing the most valuable type-strain genomes for metagenomic binning, comparative biology and taxonomic classification.</title>
        <authorList>
            <person name="Goeker M."/>
        </authorList>
    </citation>
    <scope>NUCLEOTIDE SEQUENCE [LARGE SCALE GENOMIC DNA]</scope>
    <source>
        <strain evidence="6 7">DSM 102865</strain>
    </source>
</reference>
<dbReference type="SUPFAM" id="SSF56935">
    <property type="entry name" value="Porins"/>
    <property type="match status" value="1"/>
</dbReference>
<dbReference type="InterPro" id="IPR041700">
    <property type="entry name" value="OMP_b-brl_3"/>
</dbReference>
<dbReference type="InterPro" id="IPR036942">
    <property type="entry name" value="Beta-barrel_TonB_sf"/>
</dbReference>
<dbReference type="Gene3D" id="2.40.170.20">
    <property type="entry name" value="TonB-dependent receptor, beta-barrel domain"/>
    <property type="match status" value="1"/>
</dbReference>
<evidence type="ECO:0000256" key="4">
    <source>
        <dbReference type="SAM" id="MobiDB-lite"/>
    </source>
</evidence>
<dbReference type="Pfam" id="PF14905">
    <property type="entry name" value="OMP_b-brl_3"/>
    <property type="match status" value="1"/>
</dbReference>
<dbReference type="Gene3D" id="2.60.40.1120">
    <property type="entry name" value="Carboxypeptidase-like, regulatory domain"/>
    <property type="match status" value="1"/>
</dbReference>
<evidence type="ECO:0000256" key="2">
    <source>
        <dbReference type="ARBA" id="ARBA00023136"/>
    </source>
</evidence>
<evidence type="ECO:0000256" key="3">
    <source>
        <dbReference type="ARBA" id="ARBA00023237"/>
    </source>
</evidence>
<dbReference type="RefSeq" id="WP_167273655.1">
    <property type="nucleotide sequence ID" value="NZ_JAASQJ010000004.1"/>
</dbReference>
<feature type="region of interest" description="Disordered" evidence="4">
    <location>
        <begin position="798"/>
        <end position="819"/>
    </location>
</feature>
<dbReference type="Proteomes" id="UP001179181">
    <property type="component" value="Unassembled WGS sequence"/>
</dbReference>
<dbReference type="PANTHER" id="PTHR40980">
    <property type="entry name" value="PLUG DOMAIN-CONTAINING PROTEIN"/>
    <property type="match status" value="1"/>
</dbReference>
<dbReference type="SUPFAM" id="SSF49464">
    <property type="entry name" value="Carboxypeptidase regulatory domain-like"/>
    <property type="match status" value="1"/>
</dbReference>
<keyword evidence="6" id="KW-0675">Receptor</keyword>
<sequence length="819" mass="90693">MKLTYISLILGLLTQHAFSQITGKLKTANGQPVLYANVLLLNPADSSLVKGAVTNESGSFQMGSVAAGNYFLRISAVGYKTTDLPAFLLAENDAKLAFGDQIIAEDVQEMGELVVKAQKPLYQQEIDRTVVNVESSLMTKGSSTLQVLERSPGVFVDMRNGNIALNGKSSVLVMLNGKLMRLPMSQVMAMLSGMSANDIEKIEIMTTPPSKYDAEGSAGMINIVLKKREDLGTTGSMSATAGYGWAEKGTGSMNVSHNTAKLNMYASYSFVRDHFKDGWSAKGGQDMPLFGGKLYVEAGSTQVAISNSHNATAGLATSFGKTTLGANLTYSTNRSNRHFYNYGHYTRLEIDSSLMMKGDVLGKAKWNNTILNAYLEKQIRDNEKLNIDFDYLIYNSHSPTEGSSTFYDQSGNETIPEGSIFSNRQSGIARSPIRVAVLKMDYAKQFSAKIKLEAGIKGTHTTSSALSRILSLVDDEWVGSSRYTNDTKMQENIGAAYLSVNAMINPKTSLVAGLRYEYAYTHADADKEENEINRRLGKLFPSLFLSRKLNERSELQFSYTRRITRPSFNDLSSYLLYNDPMSVMTGNPTLRPTITNNLKFGFNYTGYSFSLTASRDKNPIVLYQLDDTNARDLLYQAPQNMVYQNNLTFQANLPISITKWWNMSFTGIGGLRQFKLDHTRDKMEKTYAAYNFNGNQVFSLSGGVSFELSGWYNSVAYEGSKRIRGFGMLNAGLKKELKNNGGSFQLAVSDIFKSMRVKGNFGGLTREAFDLTANFVYVSESARTRIVKLTYSRSFGNNKVKSQGSRTTSKDESDRIRKN</sequence>
<feature type="compositionally biased region" description="Basic and acidic residues" evidence="4">
    <location>
        <begin position="808"/>
        <end position="819"/>
    </location>
</feature>
<proteinExistence type="predicted"/>
<organism evidence="6 7">
    <name type="scientific">Dyadobacter arcticus</name>
    <dbReference type="NCBI Taxonomy" id="1078754"/>
    <lineage>
        <taxon>Bacteria</taxon>
        <taxon>Pseudomonadati</taxon>
        <taxon>Bacteroidota</taxon>
        <taxon>Cytophagia</taxon>
        <taxon>Cytophagales</taxon>
        <taxon>Spirosomataceae</taxon>
        <taxon>Dyadobacter</taxon>
    </lineage>
</organism>
<dbReference type="Gene3D" id="2.170.130.10">
    <property type="entry name" value="TonB-dependent receptor, plug domain"/>
    <property type="match status" value="1"/>
</dbReference>
<comment type="subcellular location">
    <subcellularLocation>
        <location evidence="1">Cell outer membrane</location>
    </subcellularLocation>
</comment>
<dbReference type="Pfam" id="PF13620">
    <property type="entry name" value="CarboxypepD_reg"/>
    <property type="match status" value="1"/>
</dbReference>
<evidence type="ECO:0000313" key="6">
    <source>
        <dbReference type="EMBL" id="NIJ54786.1"/>
    </source>
</evidence>
<dbReference type="InterPro" id="IPR037066">
    <property type="entry name" value="Plug_dom_sf"/>
</dbReference>
<keyword evidence="7" id="KW-1185">Reference proteome</keyword>
<evidence type="ECO:0000313" key="7">
    <source>
        <dbReference type="Proteomes" id="UP001179181"/>
    </source>
</evidence>
<feature type="compositionally biased region" description="Polar residues" evidence="4">
    <location>
        <begin position="798"/>
        <end position="807"/>
    </location>
</feature>
<dbReference type="PANTHER" id="PTHR40980:SF4">
    <property type="entry name" value="TONB-DEPENDENT RECEPTOR-LIKE BETA-BARREL DOMAIN-CONTAINING PROTEIN"/>
    <property type="match status" value="1"/>
</dbReference>
<feature type="domain" description="Outer membrane protein beta-barrel" evidence="5">
    <location>
        <begin position="381"/>
        <end position="761"/>
    </location>
</feature>
<comment type="caution">
    <text evidence="6">The sequence shown here is derived from an EMBL/GenBank/DDBJ whole genome shotgun (WGS) entry which is preliminary data.</text>
</comment>